<dbReference type="Proteomes" id="UP001408789">
    <property type="component" value="Unassembled WGS sequence"/>
</dbReference>
<reference evidence="7 8" key="1">
    <citation type="submission" date="2024-04" db="EMBL/GenBank/DDBJ databases">
        <title>The reference genome of an endangered Asteraceae, Deinandra increscens subsp. villosa, native to the Central Coast of California.</title>
        <authorList>
            <person name="Guilliams M."/>
            <person name="Hasenstab-Lehman K."/>
            <person name="Meyer R."/>
            <person name="Mcevoy S."/>
        </authorList>
    </citation>
    <scope>NUCLEOTIDE SEQUENCE [LARGE SCALE GENOMIC DNA]</scope>
    <source>
        <tissue evidence="7">Leaf</tissue>
    </source>
</reference>
<dbReference type="PANTHER" id="PTHR13935">
    <property type="entry name" value="ACHAETE-SCUTE TRANSCRIPTION FACTOR-RELATED"/>
    <property type="match status" value="1"/>
</dbReference>
<dbReference type="AlphaFoldDB" id="A0AAP0CQA4"/>
<dbReference type="SUPFAM" id="SSF47459">
    <property type="entry name" value="HLH, helix-loop-helix DNA-binding domain"/>
    <property type="match status" value="1"/>
</dbReference>
<evidence type="ECO:0000259" key="6">
    <source>
        <dbReference type="PROSITE" id="PS50888"/>
    </source>
</evidence>
<feature type="compositionally biased region" description="Basic residues" evidence="5">
    <location>
        <begin position="35"/>
        <end position="45"/>
    </location>
</feature>
<feature type="region of interest" description="Disordered" evidence="5">
    <location>
        <begin position="35"/>
        <end position="91"/>
    </location>
</feature>
<sequence>MFSFQQSDDQLVFHQIPSSISFQQPARNQQDLLSNHHHHHHHHHHVTMEANKNNVNPVPTKAKKRLHTGHSPASSSKPNSTDHQVVDQDEHTQRKLLHREIERQRRQDMAKLYASLRGLLPLEFVKGKRSTSDHMHQAVNYIKHMQENIELLSVKRERLKKMVEGGVPDLGTATNCNKKSSMNLLPNTVSTSSCDGGVEILVNSCLMEDGFPLSRVLNAILEQGHIVTSCTCTKVSERLIHSIQSEVNDPVSSTDLSMLQRKLFAVANNY</sequence>
<dbReference type="Pfam" id="PF00010">
    <property type="entry name" value="HLH"/>
    <property type="match status" value="1"/>
</dbReference>
<dbReference type="PROSITE" id="PS50888">
    <property type="entry name" value="BHLH"/>
    <property type="match status" value="1"/>
</dbReference>
<evidence type="ECO:0000256" key="2">
    <source>
        <dbReference type="ARBA" id="ARBA00023015"/>
    </source>
</evidence>
<evidence type="ECO:0000313" key="8">
    <source>
        <dbReference type="Proteomes" id="UP001408789"/>
    </source>
</evidence>
<dbReference type="GO" id="GO:0090575">
    <property type="term" value="C:RNA polymerase II transcription regulator complex"/>
    <property type="evidence" value="ECO:0007669"/>
    <property type="project" value="TreeGrafter"/>
</dbReference>
<gene>
    <name evidence="7" type="ORF">SSX86_018099</name>
</gene>
<dbReference type="InterPro" id="IPR011598">
    <property type="entry name" value="bHLH_dom"/>
</dbReference>
<keyword evidence="3" id="KW-0804">Transcription</keyword>
<dbReference type="Gene3D" id="4.10.280.10">
    <property type="entry name" value="Helix-loop-helix DNA-binding domain"/>
    <property type="match status" value="1"/>
</dbReference>
<dbReference type="PANTHER" id="PTHR13935:SF166">
    <property type="entry name" value="ACHAETE-SCUTE TRANSCRIPTION FACTOR-RELATED PROTEIN-RELATED"/>
    <property type="match status" value="1"/>
</dbReference>
<evidence type="ECO:0000256" key="1">
    <source>
        <dbReference type="ARBA" id="ARBA00004123"/>
    </source>
</evidence>
<dbReference type="GO" id="GO:0000977">
    <property type="term" value="F:RNA polymerase II transcription regulatory region sequence-specific DNA binding"/>
    <property type="evidence" value="ECO:0007669"/>
    <property type="project" value="TreeGrafter"/>
</dbReference>
<dbReference type="CDD" id="cd18914">
    <property type="entry name" value="bHLH_AtORG2_like"/>
    <property type="match status" value="1"/>
</dbReference>
<name>A0AAP0CQA4_9ASTR</name>
<keyword evidence="2" id="KW-0805">Transcription regulation</keyword>
<protein>
    <recommendedName>
        <fullName evidence="6">BHLH domain-containing protein</fullName>
    </recommendedName>
</protein>
<keyword evidence="8" id="KW-1185">Reference proteome</keyword>
<dbReference type="InterPro" id="IPR036638">
    <property type="entry name" value="HLH_DNA-bd_sf"/>
</dbReference>
<evidence type="ECO:0000256" key="5">
    <source>
        <dbReference type="SAM" id="MobiDB-lite"/>
    </source>
</evidence>
<dbReference type="GO" id="GO:0000981">
    <property type="term" value="F:DNA-binding transcription factor activity, RNA polymerase II-specific"/>
    <property type="evidence" value="ECO:0007669"/>
    <property type="project" value="TreeGrafter"/>
</dbReference>
<feature type="compositionally biased region" description="Polar residues" evidence="5">
    <location>
        <begin position="71"/>
        <end position="83"/>
    </location>
</feature>
<dbReference type="InterPro" id="IPR015660">
    <property type="entry name" value="MASH1/Ascl1a-like"/>
</dbReference>
<comment type="subcellular location">
    <subcellularLocation>
        <location evidence="1">Nucleus</location>
    </subcellularLocation>
</comment>
<feature type="domain" description="BHLH" evidence="6">
    <location>
        <begin position="93"/>
        <end position="145"/>
    </location>
</feature>
<accession>A0AAP0CQA4</accession>
<evidence type="ECO:0000256" key="3">
    <source>
        <dbReference type="ARBA" id="ARBA00023163"/>
    </source>
</evidence>
<keyword evidence="4" id="KW-0539">Nucleus</keyword>
<dbReference type="GO" id="GO:0046983">
    <property type="term" value="F:protein dimerization activity"/>
    <property type="evidence" value="ECO:0007669"/>
    <property type="project" value="InterPro"/>
</dbReference>
<dbReference type="SMART" id="SM00353">
    <property type="entry name" value="HLH"/>
    <property type="match status" value="1"/>
</dbReference>
<organism evidence="7 8">
    <name type="scientific">Deinandra increscens subsp. villosa</name>
    <dbReference type="NCBI Taxonomy" id="3103831"/>
    <lineage>
        <taxon>Eukaryota</taxon>
        <taxon>Viridiplantae</taxon>
        <taxon>Streptophyta</taxon>
        <taxon>Embryophyta</taxon>
        <taxon>Tracheophyta</taxon>
        <taxon>Spermatophyta</taxon>
        <taxon>Magnoliopsida</taxon>
        <taxon>eudicotyledons</taxon>
        <taxon>Gunneridae</taxon>
        <taxon>Pentapetalae</taxon>
        <taxon>asterids</taxon>
        <taxon>campanulids</taxon>
        <taxon>Asterales</taxon>
        <taxon>Asteraceae</taxon>
        <taxon>Asteroideae</taxon>
        <taxon>Heliantheae alliance</taxon>
        <taxon>Madieae</taxon>
        <taxon>Madiinae</taxon>
        <taxon>Deinandra</taxon>
    </lineage>
</organism>
<comment type="caution">
    <text evidence="7">The sequence shown here is derived from an EMBL/GenBank/DDBJ whole genome shotgun (WGS) entry which is preliminary data.</text>
</comment>
<evidence type="ECO:0000256" key="4">
    <source>
        <dbReference type="ARBA" id="ARBA00023242"/>
    </source>
</evidence>
<evidence type="ECO:0000313" key="7">
    <source>
        <dbReference type="EMBL" id="KAK9060919.1"/>
    </source>
</evidence>
<proteinExistence type="predicted"/>
<dbReference type="EMBL" id="JBCNJP010000019">
    <property type="protein sequence ID" value="KAK9060919.1"/>
    <property type="molecule type" value="Genomic_DNA"/>
</dbReference>